<accession>A0A6I9X5S9</accession>
<dbReference type="InterPro" id="IPR006573">
    <property type="entry name" value="NHR_dom"/>
</dbReference>
<dbReference type="KEGG" id="tsr:106539034"/>
<dbReference type="AlphaFoldDB" id="A0A6I9X5S9"/>
<evidence type="ECO:0000256" key="5">
    <source>
        <dbReference type="PROSITE-ProRule" id="PRU00175"/>
    </source>
</evidence>
<dbReference type="Pfam" id="PF13920">
    <property type="entry name" value="zf-C3HC4_3"/>
    <property type="match status" value="1"/>
</dbReference>
<dbReference type="InterPro" id="IPR037962">
    <property type="entry name" value="Neuralized"/>
</dbReference>
<gene>
    <name evidence="9" type="primary">LOC106539034</name>
</gene>
<keyword evidence="3 5" id="KW-0863">Zinc-finger</keyword>
<dbReference type="Gene3D" id="2.60.120.920">
    <property type="match status" value="1"/>
</dbReference>
<keyword evidence="2" id="KW-0677">Repeat</keyword>
<name>A0A6I9X5S9_9SAUR</name>
<keyword evidence="8" id="KW-1185">Reference proteome</keyword>
<keyword evidence="4" id="KW-0862">Zinc</keyword>
<feature type="domain" description="NHR" evidence="7">
    <location>
        <begin position="22"/>
        <end position="178"/>
    </location>
</feature>
<dbReference type="InterPro" id="IPR043136">
    <property type="entry name" value="B30.2/SPRY_sf"/>
</dbReference>
<keyword evidence="1" id="KW-0479">Metal-binding</keyword>
<dbReference type="PROSITE" id="PS51065">
    <property type="entry name" value="NHR"/>
    <property type="match status" value="1"/>
</dbReference>
<dbReference type="GO" id="GO:0070086">
    <property type="term" value="P:ubiquitin-dependent endocytosis"/>
    <property type="evidence" value="ECO:0007669"/>
    <property type="project" value="TreeGrafter"/>
</dbReference>
<evidence type="ECO:0000313" key="9">
    <source>
        <dbReference type="RefSeq" id="XP_013909182.1"/>
    </source>
</evidence>
<dbReference type="SUPFAM" id="SSF57850">
    <property type="entry name" value="RING/U-box"/>
    <property type="match status" value="1"/>
</dbReference>
<protein>
    <submittedName>
        <fullName evidence="9">E3 ubiquitin-protein ligase NEURL3-like</fullName>
    </submittedName>
</protein>
<dbReference type="GeneID" id="106539034"/>
<dbReference type="PANTHER" id="PTHR12429">
    <property type="entry name" value="NEURALIZED"/>
    <property type="match status" value="1"/>
</dbReference>
<evidence type="ECO:0000259" key="6">
    <source>
        <dbReference type="PROSITE" id="PS50089"/>
    </source>
</evidence>
<dbReference type="RefSeq" id="XP_013909182.1">
    <property type="nucleotide sequence ID" value="XM_014053707.1"/>
</dbReference>
<evidence type="ECO:0000256" key="2">
    <source>
        <dbReference type="ARBA" id="ARBA00022737"/>
    </source>
</evidence>
<evidence type="ECO:0000259" key="7">
    <source>
        <dbReference type="PROSITE" id="PS51065"/>
    </source>
</evidence>
<dbReference type="Proteomes" id="UP000504617">
    <property type="component" value="Unplaced"/>
</dbReference>
<dbReference type="PROSITE" id="PS50089">
    <property type="entry name" value="ZF_RING_2"/>
    <property type="match status" value="1"/>
</dbReference>
<dbReference type="Pfam" id="PF07177">
    <property type="entry name" value="Neuralized"/>
    <property type="match status" value="1"/>
</dbReference>
<dbReference type="SMART" id="SM00184">
    <property type="entry name" value="RING"/>
    <property type="match status" value="1"/>
</dbReference>
<dbReference type="SMART" id="SM00588">
    <property type="entry name" value="NEUZ"/>
    <property type="match status" value="1"/>
</dbReference>
<dbReference type="FunFam" id="2.60.120.920:FF:000005">
    <property type="entry name" value="Putative E3 ubiquitin-protein ligase NEURL1B"/>
    <property type="match status" value="1"/>
</dbReference>
<feature type="domain" description="RING-type" evidence="6">
    <location>
        <begin position="195"/>
        <end position="234"/>
    </location>
</feature>
<sequence length="266" mass="29880">MGACLSPSDDESECSGEASYSPLFFHPSIKGSQVFMDESCCRVSRRDTFHDGIVFSNRPVKLYEKVTLKILQDDQKWQGGLRVGFTWKDPCLRTGNLPPFVCPNLVTQGKTCACVLPDEYIEEDTIISFWVDSWGCVFCSTNLEAEGSFLFSGVSVESPLWAVVDVYGRTKEVELLDPTCLEFQEKAEENTTEDCMVCFASPASTMMFPCYHSGFCSRCSLKIFRTSARCPLCREKVKKILWISLLAENKGLHSWLGKSECVPSLR</sequence>
<proteinExistence type="predicted"/>
<reference evidence="9" key="1">
    <citation type="submission" date="2025-08" db="UniProtKB">
        <authorList>
            <consortium name="RefSeq"/>
        </authorList>
    </citation>
    <scope>IDENTIFICATION</scope>
</reference>
<dbReference type="GO" id="GO:0008270">
    <property type="term" value="F:zinc ion binding"/>
    <property type="evidence" value="ECO:0007669"/>
    <property type="project" value="UniProtKB-KW"/>
</dbReference>
<dbReference type="OrthoDB" id="6078042at2759"/>
<dbReference type="PANTHER" id="PTHR12429:SF9">
    <property type="entry name" value="E3 UBIQUITIN-PROTEIN LIGASE NEURL3"/>
    <property type="match status" value="1"/>
</dbReference>
<dbReference type="InterPro" id="IPR001841">
    <property type="entry name" value="Znf_RING"/>
</dbReference>
<dbReference type="GO" id="GO:0005769">
    <property type="term" value="C:early endosome"/>
    <property type="evidence" value="ECO:0007669"/>
    <property type="project" value="TreeGrafter"/>
</dbReference>
<dbReference type="GO" id="GO:0061630">
    <property type="term" value="F:ubiquitin protein ligase activity"/>
    <property type="evidence" value="ECO:0007669"/>
    <property type="project" value="TreeGrafter"/>
</dbReference>
<dbReference type="InterPro" id="IPR013083">
    <property type="entry name" value="Znf_RING/FYVE/PHD"/>
</dbReference>
<evidence type="ECO:0000256" key="1">
    <source>
        <dbReference type="ARBA" id="ARBA00022723"/>
    </source>
</evidence>
<evidence type="ECO:0000256" key="4">
    <source>
        <dbReference type="ARBA" id="ARBA00022833"/>
    </source>
</evidence>
<evidence type="ECO:0000256" key="3">
    <source>
        <dbReference type="ARBA" id="ARBA00022771"/>
    </source>
</evidence>
<organism evidence="8 9">
    <name type="scientific">Thamnophis sirtalis</name>
    <dbReference type="NCBI Taxonomy" id="35019"/>
    <lineage>
        <taxon>Eukaryota</taxon>
        <taxon>Metazoa</taxon>
        <taxon>Chordata</taxon>
        <taxon>Craniata</taxon>
        <taxon>Vertebrata</taxon>
        <taxon>Euteleostomi</taxon>
        <taxon>Lepidosauria</taxon>
        <taxon>Squamata</taxon>
        <taxon>Bifurcata</taxon>
        <taxon>Unidentata</taxon>
        <taxon>Episquamata</taxon>
        <taxon>Toxicofera</taxon>
        <taxon>Serpentes</taxon>
        <taxon>Colubroidea</taxon>
        <taxon>Colubridae</taxon>
        <taxon>Natricinae</taxon>
        <taxon>Thamnophis</taxon>
    </lineage>
</organism>
<dbReference type="Gene3D" id="3.30.40.10">
    <property type="entry name" value="Zinc/RING finger domain, C3HC4 (zinc finger)"/>
    <property type="match status" value="1"/>
</dbReference>
<evidence type="ECO:0000313" key="8">
    <source>
        <dbReference type="Proteomes" id="UP000504617"/>
    </source>
</evidence>